<dbReference type="Pfam" id="PF02618">
    <property type="entry name" value="YceG"/>
    <property type="match status" value="1"/>
</dbReference>
<comment type="caution">
    <text evidence="8">The sequence shown here is derived from an EMBL/GenBank/DDBJ whole genome shotgun (WGS) entry which is preliminary data.</text>
</comment>
<name>A0A7V0LU36_UNCW3</name>
<evidence type="ECO:0000256" key="2">
    <source>
        <dbReference type="ARBA" id="ARBA00022692"/>
    </source>
</evidence>
<keyword evidence="3 7" id="KW-1133">Transmembrane helix</keyword>
<dbReference type="HAMAP" id="MF_02065">
    <property type="entry name" value="MltG"/>
    <property type="match status" value="1"/>
</dbReference>
<keyword evidence="2 7" id="KW-0812">Transmembrane</keyword>
<evidence type="ECO:0000256" key="4">
    <source>
        <dbReference type="ARBA" id="ARBA00023136"/>
    </source>
</evidence>
<dbReference type="GO" id="GO:0005886">
    <property type="term" value="C:plasma membrane"/>
    <property type="evidence" value="ECO:0007669"/>
    <property type="project" value="UniProtKB-UniRule"/>
</dbReference>
<organism evidence="8">
    <name type="scientific">candidate division WOR-3 bacterium</name>
    <dbReference type="NCBI Taxonomy" id="2052148"/>
    <lineage>
        <taxon>Bacteria</taxon>
        <taxon>Bacteria division WOR-3</taxon>
    </lineage>
</organism>
<keyword evidence="1 7" id="KW-1003">Cell membrane</keyword>
<dbReference type="AlphaFoldDB" id="A0A7V0LU36"/>
<evidence type="ECO:0000256" key="3">
    <source>
        <dbReference type="ARBA" id="ARBA00022989"/>
    </source>
</evidence>
<dbReference type="PANTHER" id="PTHR30518:SF2">
    <property type="entry name" value="ENDOLYTIC MUREIN TRANSGLYCOSYLASE"/>
    <property type="match status" value="1"/>
</dbReference>
<dbReference type="InterPro" id="IPR003770">
    <property type="entry name" value="MLTG-like"/>
</dbReference>
<evidence type="ECO:0000256" key="1">
    <source>
        <dbReference type="ARBA" id="ARBA00022475"/>
    </source>
</evidence>
<feature type="site" description="Important for catalytic activity" evidence="7">
    <location>
        <position position="218"/>
    </location>
</feature>
<proteinExistence type="inferred from homology"/>
<dbReference type="GO" id="GO:0009252">
    <property type="term" value="P:peptidoglycan biosynthetic process"/>
    <property type="evidence" value="ECO:0007669"/>
    <property type="project" value="UniProtKB-UniRule"/>
</dbReference>
<dbReference type="Gene3D" id="3.30.160.60">
    <property type="entry name" value="Classic Zinc Finger"/>
    <property type="match status" value="1"/>
</dbReference>
<evidence type="ECO:0000256" key="5">
    <source>
        <dbReference type="ARBA" id="ARBA00023239"/>
    </source>
</evidence>
<keyword evidence="6 7" id="KW-0961">Cell wall biogenesis/degradation</keyword>
<comment type="catalytic activity">
    <reaction evidence="7">
        <text>a peptidoglycan chain = a peptidoglycan chain with N-acetyl-1,6-anhydromuramyl-[peptide] at the reducing end + a peptidoglycan chain with N-acetylglucosamine at the non-reducing end.</text>
        <dbReference type="EC" id="4.2.2.29"/>
    </reaction>
</comment>
<dbReference type="CDD" id="cd08010">
    <property type="entry name" value="MltG_like"/>
    <property type="match status" value="1"/>
</dbReference>
<dbReference type="EC" id="4.2.2.29" evidence="7"/>
<accession>A0A7V0LU36</accession>
<comment type="function">
    <text evidence="7">Functions as a peptidoglycan terminase that cleaves nascent peptidoglycan strands endolytically to terminate their elongation.</text>
</comment>
<keyword evidence="4 7" id="KW-0472">Membrane</keyword>
<keyword evidence="5 7" id="KW-0456">Lyase</keyword>
<dbReference type="GO" id="GO:0008932">
    <property type="term" value="F:lytic endotransglycosylase activity"/>
    <property type="evidence" value="ECO:0007669"/>
    <property type="project" value="UniProtKB-UniRule"/>
</dbReference>
<dbReference type="Gene3D" id="3.30.1490.480">
    <property type="entry name" value="Endolytic murein transglycosylase"/>
    <property type="match status" value="1"/>
</dbReference>
<dbReference type="GO" id="GO:0071555">
    <property type="term" value="P:cell wall organization"/>
    <property type="evidence" value="ECO:0007669"/>
    <property type="project" value="UniProtKB-KW"/>
</dbReference>
<dbReference type="EMBL" id="DRDR01000104">
    <property type="protein sequence ID" value="HDL60298.1"/>
    <property type="molecule type" value="Genomic_DNA"/>
</dbReference>
<evidence type="ECO:0000256" key="7">
    <source>
        <dbReference type="HAMAP-Rule" id="MF_02065"/>
    </source>
</evidence>
<dbReference type="Proteomes" id="UP000886381">
    <property type="component" value="Unassembled WGS sequence"/>
</dbReference>
<evidence type="ECO:0000256" key="6">
    <source>
        <dbReference type="ARBA" id="ARBA00023316"/>
    </source>
</evidence>
<gene>
    <name evidence="7 8" type="primary">mltG</name>
    <name evidence="8" type="ORF">ENH14_02460</name>
</gene>
<sequence length="339" mass="38979">MKALRLLSIVFIIALFVSALLWIEFFSPAEGDIDIVVSKGVPASFVAAKLEEKGIIGREESFLAVARILHLDSKIKAGKYTFRKNLGNFRVLIALTRKGAGLQEVYVWIPEGSTIREIALRLSSIGVDTARFIKLTQDSAFIERLSRFFPRLNHAPTLEGYLFPDTYKFYWGASPEVIIYKMVRRLFNVLNDSMYKRMDELHMNLHQILTLASIIEKEAQVDFERPLISAVFHNRLRIRKPLESCATIQYILPEHKFRLDYRDLKVKSPYNSYIYHGLPPTPIGSPSLASIKAALWPAKVKYLYFVAKGDGTHFFARTYAEHRLNILKARKLWKKLVLK</sequence>
<reference evidence="8" key="1">
    <citation type="journal article" date="2020" name="mSystems">
        <title>Genome- and Community-Level Interaction Insights into Carbon Utilization and Element Cycling Functions of Hydrothermarchaeota in Hydrothermal Sediment.</title>
        <authorList>
            <person name="Zhou Z."/>
            <person name="Liu Y."/>
            <person name="Xu W."/>
            <person name="Pan J."/>
            <person name="Luo Z.H."/>
            <person name="Li M."/>
        </authorList>
    </citation>
    <scope>NUCLEOTIDE SEQUENCE [LARGE SCALE GENOMIC DNA]</scope>
    <source>
        <strain evidence="8">HyVt-28</strain>
    </source>
</reference>
<comment type="similarity">
    <text evidence="7">Belongs to the transglycosylase MltG family.</text>
</comment>
<dbReference type="NCBIfam" id="TIGR00247">
    <property type="entry name" value="endolytic transglycosylase MltG"/>
    <property type="match status" value="1"/>
</dbReference>
<protein>
    <recommendedName>
        <fullName evidence="7">Endolytic murein transglycosylase</fullName>
        <ecNumber evidence="7">4.2.2.29</ecNumber>
    </recommendedName>
    <alternativeName>
        <fullName evidence="7">Peptidoglycan lytic transglycosylase</fullName>
    </alternativeName>
    <alternativeName>
        <fullName evidence="7">Peptidoglycan polymerization terminase</fullName>
    </alternativeName>
</protein>
<dbReference type="PANTHER" id="PTHR30518">
    <property type="entry name" value="ENDOLYTIC MUREIN TRANSGLYCOSYLASE"/>
    <property type="match status" value="1"/>
</dbReference>
<evidence type="ECO:0000313" key="8">
    <source>
        <dbReference type="EMBL" id="HDL60298.1"/>
    </source>
</evidence>